<dbReference type="Proteomes" id="UP000026960">
    <property type="component" value="Chromosome 3"/>
</dbReference>
<dbReference type="Gramene" id="OBART03G35370.1">
    <property type="protein sequence ID" value="OBART03G35370.1"/>
    <property type="gene ID" value="OBART03G35370"/>
</dbReference>
<accession>A0A0D3FPH7</accession>
<proteinExistence type="predicted"/>
<evidence type="ECO:0000313" key="3">
    <source>
        <dbReference type="Proteomes" id="UP000026960"/>
    </source>
</evidence>
<keyword evidence="3" id="KW-1185">Reference proteome</keyword>
<evidence type="ECO:0000313" key="2">
    <source>
        <dbReference type="EnsemblPlants" id="OBART03G35370.1"/>
    </source>
</evidence>
<dbReference type="AlphaFoldDB" id="A0A0D3FPH7"/>
<dbReference type="PaxDb" id="65489-OBART03G35370.1"/>
<protein>
    <submittedName>
        <fullName evidence="2">Uncharacterized protein</fullName>
    </submittedName>
</protein>
<dbReference type="HOGENOM" id="CLU_2240701_0_0_1"/>
<sequence>MAFLHLTKHSSTIRSGLIPRIKYHSTPRRFSIPPRHLRIRSPDRGSPTGGISTLIPRALLTRAPTSHTMAPKPPSNQTRVAPCRARHMAPRVAWSSSSPKRTKRQ</sequence>
<evidence type="ECO:0000256" key="1">
    <source>
        <dbReference type="SAM" id="MobiDB-lite"/>
    </source>
</evidence>
<name>A0A0D3FPH7_9ORYZ</name>
<dbReference type="EnsemblPlants" id="OBART03G35370.1">
    <property type="protein sequence ID" value="OBART03G35370.1"/>
    <property type="gene ID" value="OBART03G35370"/>
</dbReference>
<reference evidence="2" key="1">
    <citation type="journal article" date="2009" name="Rice">
        <title>De Novo Next Generation Sequencing of Plant Genomes.</title>
        <authorList>
            <person name="Rounsley S."/>
            <person name="Marri P.R."/>
            <person name="Yu Y."/>
            <person name="He R."/>
            <person name="Sisneros N."/>
            <person name="Goicoechea J.L."/>
            <person name="Lee S.J."/>
            <person name="Angelova A."/>
            <person name="Kudrna D."/>
            <person name="Luo M."/>
            <person name="Affourtit J."/>
            <person name="Desany B."/>
            <person name="Knight J."/>
            <person name="Niazi F."/>
            <person name="Egholm M."/>
            <person name="Wing R.A."/>
        </authorList>
    </citation>
    <scope>NUCLEOTIDE SEQUENCE [LARGE SCALE GENOMIC DNA]</scope>
    <source>
        <strain evidence="2">cv. IRGC 105608</strain>
    </source>
</reference>
<organism evidence="2">
    <name type="scientific">Oryza barthii</name>
    <dbReference type="NCBI Taxonomy" id="65489"/>
    <lineage>
        <taxon>Eukaryota</taxon>
        <taxon>Viridiplantae</taxon>
        <taxon>Streptophyta</taxon>
        <taxon>Embryophyta</taxon>
        <taxon>Tracheophyta</taxon>
        <taxon>Spermatophyta</taxon>
        <taxon>Magnoliopsida</taxon>
        <taxon>Liliopsida</taxon>
        <taxon>Poales</taxon>
        <taxon>Poaceae</taxon>
        <taxon>BOP clade</taxon>
        <taxon>Oryzoideae</taxon>
        <taxon>Oryzeae</taxon>
        <taxon>Oryzinae</taxon>
        <taxon>Oryza</taxon>
    </lineage>
</organism>
<feature type="region of interest" description="Disordered" evidence="1">
    <location>
        <begin position="27"/>
        <end position="105"/>
    </location>
</feature>
<reference evidence="2" key="2">
    <citation type="submission" date="2015-03" db="UniProtKB">
        <authorList>
            <consortium name="EnsemblPlants"/>
        </authorList>
    </citation>
    <scope>IDENTIFICATION</scope>
</reference>